<gene>
    <name evidence="3" type="ORF">QBZ16_000258</name>
</gene>
<dbReference type="Gene3D" id="1.25.40.10">
    <property type="entry name" value="Tetratricopeptide repeat domain"/>
    <property type="match status" value="1"/>
</dbReference>
<dbReference type="Proteomes" id="UP001255856">
    <property type="component" value="Unassembled WGS sequence"/>
</dbReference>
<evidence type="ECO:0000256" key="1">
    <source>
        <dbReference type="SAM" id="Coils"/>
    </source>
</evidence>
<dbReference type="AlphaFoldDB" id="A0AAD9INV6"/>
<protein>
    <submittedName>
        <fullName evidence="3">Uncharacterized protein</fullName>
    </submittedName>
</protein>
<evidence type="ECO:0000256" key="2">
    <source>
        <dbReference type="SAM" id="MobiDB-lite"/>
    </source>
</evidence>
<accession>A0AAD9INV6</accession>
<keyword evidence="4" id="KW-1185">Reference proteome</keyword>
<dbReference type="InterPro" id="IPR011990">
    <property type="entry name" value="TPR-like_helical_dom_sf"/>
</dbReference>
<evidence type="ECO:0000313" key="4">
    <source>
        <dbReference type="Proteomes" id="UP001255856"/>
    </source>
</evidence>
<feature type="region of interest" description="Disordered" evidence="2">
    <location>
        <begin position="261"/>
        <end position="302"/>
    </location>
</feature>
<proteinExistence type="predicted"/>
<evidence type="ECO:0000313" key="3">
    <source>
        <dbReference type="EMBL" id="KAK2080405.1"/>
    </source>
</evidence>
<name>A0AAD9INV6_PROWI</name>
<keyword evidence="1" id="KW-0175">Coiled coil</keyword>
<dbReference type="SUPFAM" id="SSF48452">
    <property type="entry name" value="TPR-like"/>
    <property type="match status" value="1"/>
</dbReference>
<sequence length="499" mass="53792">MRLEACRVSSGGPVLRAAGHGGLVFEYRATEESGWTPPACAASLVLGVVGRPGTLSAGRAEPLLGDLSRAARPWRSGHTPARYLGWGKHLAAQAPQAWTLAVQQGLAAAQRVHEATDGRVEALCRPAAPPVQRYLLSKRRLFSLDDIAALRFLRSLRASRAAPSARTSKWDLARYEWSSHAVRRLRALALDPRDPALLCLLAKQWTDLSLLLPREADAHAQRVRVNSQAVAIAERALALAPDCVPAFVVLGMACGRLAGGAPAQAEDDEDGEQAAEKTTKKKSSPHLGEARQRAALPGARTARPARRCGWDAACDAAHHMQGRLLEQLAALGGPAICALGAMGVRLPRGSVQGALAALRRAVELAPGRAAHRAELGRILAERRADEEAARQLRRALACAVEDINDWQAQADARRALQRLERRRERGDARPGPVDQLLRHPLIARWAASFPQAMEILARWQALVDGLAQRVHQQLPVAKLQALFPAPSFQLAGAPSRKAD</sequence>
<dbReference type="EMBL" id="JASFZW010000001">
    <property type="protein sequence ID" value="KAK2080405.1"/>
    <property type="molecule type" value="Genomic_DNA"/>
</dbReference>
<feature type="coiled-coil region" evidence="1">
    <location>
        <begin position="389"/>
        <end position="429"/>
    </location>
</feature>
<comment type="caution">
    <text evidence="3">The sequence shown here is derived from an EMBL/GenBank/DDBJ whole genome shotgun (WGS) entry which is preliminary data.</text>
</comment>
<organism evidence="3 4">
    <name type="scientific">Prototheca wickerhamii</name>
    <dbReference type="NCBI Taxonomy" id="3111"/>
    <lineage>
        <taxon>Eukaryota</taxon>
        <taxon>Viridiplantae</taxon>
        <taxon>Chlorophyta</taxon>
        <taxon>core chlorophytes</taxon>
        <taxon>Trebouxiophyceae</taxon>
        <taxon>Chlorellales</taxon>
        <taxon>Chlorellaceae</taxon>
        <taxon>Prototheca</taxon>
    </lineage>
</organism>
<reference evidence="3" key="1">
    <citation type="submission" date="2021-01" db="EMBL/GenBank/DDBJ databases">
        <authorList>
            <person name="Eckstrom K.M.E."/>
        </authorList>
    </citation>
    <scope>NUCLEOTIDE SEQUENCE</scope>
    <source>
        <strain evidence="3">UVCC 0001</strain>
    </source>
</reference>